<dbReference type="OrthoDB" id="9763659at2"/>
<dbReference type="Gene3D" id="2.30.30.940">
    <property type="match status" value="1"/>
</dbReference>
<name>A0A1I3WS74_9GAMM</name>
<dbReference type="RefSeq" id="WP_091705824.1">
    <property type="nucleotide sequence ID" value="NZ_BMYN01000006.1"/>
</dbReference>
<dbReference type="GO" id="GO:0005524">
    <property type="term" value="F:ATP binding"/>
    <property type="evidence" value="ECO:0007669"/>
    <property type="project" value="UniProtKB-KW"/>
</dbReference>
<dbReference type="Pfam" id="PF13604">
    <property type="entry name" value="AAA_30"/>
    <property type="match status" value="1"/>
</dbReference>
<evidence type="ECO:0000259" key="4">
    <source>
        <dbReference type="Pfam" id="PF14490"/>
    </source>
</evidence>
<dbReference type="CDD" id="cd18809">
    <property type="entry name" value="SF1_C_RecD"/>
    <property type="match status" value="1"/>
</dbReference>
<dbReference type="PANTHER" id="PTHR43788:SF6">
    <property type="entry name" value="DNA HELICASE B"/>
    <property type="match status" value="1"/>
</dbReference>
<dbReference type="CDD" id="cd17933">
    <property type="entry name" value="DEXSc_RecD-like"/>
    <property type="match status" value="1"/>
</dbReference>
<dbReference type="SUPFAM" id="SSF52540">
    <property type="entry name" value="P-loop containing nucleoside triphosphate hydrolases"/>
    <property type="match status" value="2"/>
</dbReference>
<dbReference type="InterPro" id="IPR029493">
    <property type="entry name" value="RecD2-like_HHH"/>
</dbReference>
<gene>
    <name evidence="5" type="ORF">SAMN05216429_110101</name>
</gene>
<keyword evidence="1" id="KW-0547">Nucleotide-binding</keyword>
<evidence type="ECO:0000256" key="1">
    <source>
        <dbReference type="ARBA" id="ARBA00022741"/>
    </source>
</evidence>
<dbReference type="EMBL" id="FOSC01000010">
    <property type="protein sequence ID" value="SFK10053.1"/>
    <property type="molecule type" value="Genomic_DNA"/>
</dbReference>
<dbReference type="PANTHER" id="PTHR43788">
    <property type="entry name" value="DNA2/NAM7 HELICASE FAMILY MEMBER"/>
    <property type="match status" value="1"/>
</dbReference>
<dbReference type="InterPro" id="IPR027417">
    <property type="entry name" value="P-loop_NTPase"/>
</dbReference>
<dbReference type="Pfam" id="PF13538">
    <property type="entry name" value="UvrD_C_2"/>
    <property type="match status" value="1"/>
</dbReference>
<dbReference type="AlphaFoldDB" id="A0A1I3WS74"/>
<keyword evidence="6" id="KW-1185">Reference proteome</keyword>
<feature type="domain" description="ATP-dependent RecD2 DNA helicase-like helix-hairpin-helix" evidence="4">
    <location>
        <begin position="152"/>
        <end position="240"/>
    </location>
</feature>
<reference evidence="5 6" key="1">
    <citation type="submission" date="2016-10" db="EMBL/GenBank/DDBJ databases">
        <authorList>
            <person name="de Groot N.N."/>
        </authorList>
    </citation>
    <scope>NUCLEOTIDE SEQUENCE [LARGE SCALE GENOMIC DNA]</scope>
    <source>
        <strain evidence="5 6">IBRC-M 10445</strain>
    </source>
</reference>
<evidence type="ECO:0000313" key="5">
    <source>
        <dbReference type="EMBL" id="SFK10053.1"/>
    </source>
</evidence>
<accession>A0A1I3WS74</accession>
<dbReference type="Gene3D" id="1.10.10.2220">
    <property type="match status" value="1"/>
</dbReference>
<dbReference type="Proteomes" id="UP000199445">
    <property type="component" value="Unassembled WGS sequence"/>
</dbReference>
<evidence type="ECO:0000313" key="6">
    <source>
        <dbReference type="Proteomes" id="UP000199445"/>
    </source>
</evidence>
<evidence type="ECO:0000256" key="2">
    <source>
        <dbReference type="ARBA" id="ARBA00022840"/>
    </source>
</evidence>
<dbReference type="Gene3D" id="3.40.50.300">
    <property type="entry name" value="P-loop containing nucleotide triphosphate hydrolases"/>
    <property type="match status" value="2"/>
</dbReference>
<feature type="domain" description="UvrD-like helicase C-terminal" evidence="3">
    <location>
        <begin position="660"/>
        <end position="706"/>
    </location>
</feature>
<evidence type="ECO:0000259" key="3">
    <source>
        <dbReference type="Pfam" id="PF13538"/>
    </source>
</evidence>
<organism evidence="5 6">
    <name type="scientific">Marinobacter persicus</name>
    <dbReference type="NCBI Taxonomy" id="930118"/>
    <lineage>
        <taxon>Bacteria</taxon>
        <taxon>Pseudomonadati</taxon>
        <taxon>Pseudomonadota</taxon>
        <taxon>Gammaproteobacteria</taxon>
        <taxon>Pseudomonadales</taxon>
        <taxon>Marinobacteraceae</taxon>
        <taxon>Marinobacter</taxon>
    </lineage>
</organism>
<dbReference type="Pfam" id="PF14490">
    <property type="entry name" value="HHH_RecD2"/>
    <property type="match status" value="1"/>
</dbReference>
<dbReference type="InterPro" id="IPR027785">
    <property type="entry name" value="UvrD-like_helicase_C"/>
</dbReference>
<dbReference type="GO" id="GO:0017116">
    <property type="term" value="F:single-stranded DNA helicase activity"/>
    <property type="evidence" value="ECO:0007669"/>
    <property type="project" value="TreeGrafter"/>
</dbReference>
<protein>
    <submittedName>
        <fullName evidence="5">Exodeoxyribonuclease V alpha subunit</fullName>
    </submittedName>
</protein>
<keyword evidence="2" id="KW-0067">ATP-binding</keyword>
<dbReference type="InterPro" id="IPR050534">
    <property type="entry name" value="Coronavir_polyprotein_1ab"/>
</dbReference>
<dbReference type="GO" id="GO:0009338">
    <property type="term" value="C:exodeoxyribonuclease V complex"/>
    <property type="evidence" value="ECO:0007669"/>
    <property type="project" value="TreeGrafter"/>
</dbReference>
<sequence length="738" mass="80427">MTDLSVELTITSILSRGRIGGVIMAGTSPEGIRYIAQCNWKLIPDSSFPSKGQRWHVEGPVEMTKTVIKGSVKHDRQIYAETARILRPSGQNIIAWIAENPNITGVGHVKARKLYDRFGPDLINLIEQREIPALTTVVTEESAQLICHAFQQHNVGEVLLWLDQMGINRSIGQKVISCYGDQARDKVESNPYLLISFEAKWKIVDGLARNRFGVSENDHRRLEAAVEEALYRGLSNGHTCLPETNLRQAVNRLLLKKDLVDQALALGESTQYRKVSDRYQSAGTYIIESQVAQRLHEIIEGENASQGSIFQTGAPSHESVESAIGQYEQAQGFELSLEQKQAVQCSVTSNASLILGGAGTGKTTVLKALYEAVEAVSPGTAIFQVALAGRAAQRMSEATGRGSMTIAAFLHSVEETMLGEGSLVVVDEVSMVDVILFYRLLAHIPPGTQLVLVGDPSQLPPIGPGLVLHALAGHPSIPQTELKVVKRQSEASGIPLVASAVRSHQIPSFAEFEGIGNGVSMIECPENSLDQTVQRLYRQLGGTGTDYSVQVLSTTRSGNGGVQHINQLFRDHLQRDAEPVFCFNSEFGVVQGMTLERVLLSVGDLVMFTKNDYAIDLRNGSLGRIVSALPVNNEQSDCCIVDFEGTEIALKSHQLEALTHAYSITVHKSQGSQFNRAIIPIRRSRLLDQTLIYTAITRGVDQVVLVGDRKAAEEAILAPASAARRNVTLPDLMQSSTN</sequence>
<dbReference type="GO" id="GO:0006310">
    <property type="term" value="P:DNA recombination"/>
    <property type="evidence" value="ECO:0007669"/>
    <property type="project" value="TreeGrafter"/>
</dbReference>
<proteinExistence type="predicted"/>